<dbReference type="GO" id="GO:0003934">
    <property type="term" value="F:GTP cyclohydrolase I activity"/>
    <property type="evidence" value="ECO:0007669"/>
    <property type="project" value="UniProtKB-UniRule"/>
</dbReference>
<proteinExistence type="inferred from homology"/>
<comment type="caution">
    <text evidence="3">The sequence shown here is derived from an EMBL/GenBank/DDBJ whole genome shotgun (WGS) entry which is preliminary data.</text>
</comment>
<dbReference type="Gene3D" id="3.10.270.10">
    <property type="entry name" value="Urate Oxidase"/>
    <property type="match status" value="1"/>
</dbReference>
<name>E7N2X9_9FIRM</name>
<dbReference type="Proteomes" id="UP000004633">
    <property type="component" value="Unassembled WGS sequence"/>
</dbReference>
<dbReference type="EMBL" id="AECV01000023">
    <property type="protein sequence ID" value="EFW29540.1"/>
    <property type="molecule type" value="Genomic_DNA"/>
</dbReference>
<comment type="function">
    <text evidence="2">Converts GTP to 7,8-dihydroneopterin triphosphate.</text>
</comment>
<accession>E7N2X9</accession>
<dbReference type="HOGENOM" id="CLU_062816_1_1_9"/>
<comment type="similarity">
    <text evidence="2">Belongs to the GTP cyclohydrolase IV family.</text>
</comment>
<dbReference type="InterPro" id="IPR022838">
    <property type="entry name" value="GTP_cyclohydrolase_FolE2"/>
</dbReference>
<gene>
    <name evidence="2" type="primary">folE2</name>
    <name evidence="3" type="ORF">HMPREF9555_01350</name>
</gene>
<dbReference type="NCBIfam" id="NF010200">
    <property type="entry name" value="PRK13674.1-1"/>
    <property type="match status" value="1"/>
</dbReference>
<reference evidence="3 4" key="1">
    <citation type="submission" date="2010-08" db="EMBL/GenBank/DDBJ databases">
        <authorList>
            <person name="Weinstock G."/>
            <person name="Sodergren E."/>
            <person name="Clifton S."/>
            <person name="Fulton L."/>
            <person name="Fulton B."/>
            <person name="Courtney L."/>
            <person name="Fronick C."/>
            <person name="Harrison M."/>
            <person name="Strong C."/>
            <person name="Farmer C."/>
            <person name="Delahaunty K."/>
            <person name="Markovic C."/>
            <person name="Hall O."/>
            <person name="Minx P."/>
            <person name="Tomlinson C."/>
            <person name="Mitreva M."/>
            <person name="Hou S."/>
            <person name="Chen J."/>
            <person name="Wollam A."/>
            <person name="Pepin K.H."/>
            <person name="Johnson M."/>
            <person name="Bhonagiri V."/>
            <person name="Zhang X."/>
            <person name="Suruliraj S."/>
            <person name="Warren W."/>
            <person name="Chinwalla A."/>
            <person name="Mardis E.R."/>
            <person name="Wilson R.K."/>
        </authorList>
    </citation>
    <scope>NUCLEOTIDE SEQUENCE [LARGE SCALE GENOMIC DNA]</scope>
    <source>
        <strain evidence="3 4">F0399</strain>
    </source>
</reference>
<dbReference type="UniPathway" id="UPA00848">
    <property type="reaction ID" value="UER00151"/>
</dbReference>
<protein>
    <recommendedName>
        <fullName evidence="2">GTP cyclohydrolase FolE2</fullName>
        <ecNumber evidence="2">3.5.4.16</ecNumber>
    </recommendedName>
</protein>
<keyword evidence="1 2" id="KW-0378">Hydrolase</keyword>
<dbReference type="RefSeq" id="WP_009350009.1">
    <property type="nucleotide sequence ID" value="NZ_GL638136.1"/>
</dbReference>
<sequence length="263" mass="29782">MLDVQSREDARGIAIQRVGVKEVKLPFLIKKQAGGYQQVLARITFTVALPMEFKGTHMSRFLEILLPWREQPLAEEEMEAMLTEALERLHAEEAEVSLAFTYFLEKIAPVSGKVSLLDVEASFTGRKRRGMPMRFELGLAMPFTSLCPCSKEISAYGAHNQRSVARVRLRYAEGVPCIYIEELAALLERQGSAPIYPLLKRADEKYVTEAAYENPKFVEDILRDTVLALRALPGLAYFSLECENEESIHSHNAFAAHEEFLRD</sequence>
<dbReference type="PANTHER" id="PTHR36445:SF1">
    <property type="entry name" value="GTP CYCLOHYDROLASE MPTA"/>
    <property type="match status" value="1"/>
</dbReference>
<comment type="catalytic activity">
    <reaction evidence="2">
        <text>GTP + H2O = 7,8-dihydroneopterin 3'-triphosphate + formate + H(+)</text>
        <dbReference type="Rhea" id="RHEA:17473"/>
        <dbReference type="ChEBI" id="CHEBI:15377"/>
        <dbReference type="ChEBI" id="CHEBI:15378"/>
        <dbReference type="ChEBI" id="CHEBI:15740"/>
        <dbReference type="ChEBI" id="CHEBI:37565"/>
        <dbReference type="ChEBI" id="CHEBI:58462"/>
        <dbReference type="EC" id="3.5.4.16"/>
    </reaction>
</comment>
<comment type="pathway">
    <text evidence="2">Cofactor biosynthesis; 7,8-dihydroneopterin triphosphate biosynthesis; 7,8-dihydroneopterin triphosphate from GTP: step 1/1.</text>
</comment>
<dbReference type="HAMAP" id="MF_01527_B">
    <property type="entry name" value="GTP_cyclohydrol_B"/>
    <property type="match status" value="1"/>
</dbReference>
<dbReference type="STRING" id="749551.HMPREF9555_01350"/>
<keyword evidence="4" id="KW-1185">Reference proteome</keyword>
<feature type="site" description="May be catalytically important" evidence="2">
    <location>
        <position position="147"/>
    </location>
</feature>
<evidence type="ECO:0000256" key="1">
    <source>
        <dbReference type="ARBA" id="ARBA00022801"/>
    </source>
</evidence>
<dbReference type="AlphaFoldDB" id="E7N2X9"/>
<dbReference type="InterPro" id="IPR003801">
    <property type="entry name" value="GTP_cyclohydrolase_FolE2/MptA"/>
</dbReference>
<dbReference type="EC" id="3.5.4.16" evidence="2"/>
<dbReference type="GO" id="GO:0046654">
    <property type="term" value="P:tetrahydrofolate biosynthetic process"/>
    <property type="evidence" value="ECO:0007669"/>
    <property type="project" value="UniProtKB-UniRule"/>
</dbReference>
<dbReference type="PANTHER" id="PTHR36445">
    <property type="entry name" value="GTP CYCLOHYDROLASE MPTA"/>
    <property type="match status" value="1"/>
</dbReference>
<evidence type="ECO:0000313" key="3">
    <source>
        <dbReference type="EMBL" id="EFW29540.1"/>
    </source>
</evidence>
<evidence type="ECO:0000313" key="4">
    <source>
        <dbReference type="Proteomes" id="UP000004633"/>
    </source>
</evidence>
<organism evidence="3 4">
    <name type="scientific">Selenomonas artemidis F0399</name>
    <dbReference type="NCBI Taxonomy" id="749551"/>
    <lineage>
        <taxon>Bacteria</taxon>
        <taxon>Bacillati</taxon>
        <taxon>Bacillota</taxon>
        <taxon>Negativicutes</taxon>
        <taxon>Selenomonadales</taxon>
        <taxon>Selenomonadaceae</taxon>
        <taxon>Selenomonas</taxon>
    </lineage>
</organism>
<dbReference type="Pfam" id="PF02649">
    <property type="entry name" value="GCHY-1"/>
    <property type="match status" value="1"/>
</dbReference>
<evidence type="ECO:0000256" key="2">
    <source>
        <dbReference type="HAMAP-Rule" id="MF_01527"/>
    </source>
</evidence>